<accession>A0ABN9TVU6</accession>
<evidence type="ECO:0000256" key="1">
    <source>
        <dbReference type="ARBA" id="ARBA00004123"/>
    </source>
</evidence>
<dbReference type="Gene3D" id="1.10.287.370">
    <property type="match status" value="1"/>
</dbReference>
<dbReference type="CDD" id="cd23159">
    <property type="entry name" value="Prefoldin_URI1"/>
    <property type="match status" value="1"/>
</dbReference>
<feature type="compositionally biased region" description="Low complexity" evidence="5">
    <location>
        <begin position="217"/>
        <end position="235"/>
    </location>
</feature>
<evidence type="ECO:0000256" key="3">
    <source>
        <dbReference type="ARBA" id="ARBA00038295"/>
    </source>
</evidence>
<feature type="region of interest" description="Disordered" evidence="5">
    <location>
        <begin position="340"/>
        <end position="438"/>
    </location>
</feature>
<gene>
    <name evidence="6" type="ORF">PCOR1329_LOCUS42656</name>
</gene>
<comment type="subcellular location">
    <subcellularLocation>
        <location evidence="1">Nucleus</location>
    </subcellularLocation>
</comment>
<evidence type="ECO:0000256" key="4">
    <source>
        <dbReference type="SAM" id="Coils"/>
    </source>
</evidence>
<dbReference type="PANTHER" id="PTHR15111:SF0">
    <property type="entry name" value="UNCONVENTIONAL PREFOLDIN RPB5 INTERACTOR 1"/>
    <property type="match status" value="1"/>
</dbReference>
<feature type="region of interest" description="Disordered" evidence="5">
    <location>
        <begin position="299"/>
        <end position="323"/>
    </location>
</feature>
<evidence type="ECO:0000256" key="2">
    <source>
        <dbReference type="ARBA" id="ARBA00023242"/>
    </source>
</evidence>
<evidence type="ECO:0000313" key="6">
    <source>
        <dbReference type="EMBL" id="CAK0850201.1"/>
    </source>
</evidence>
<organism evidence="6 7">
    <name type="scientific">Prorocentrum cordatum</name>
    <dbReference type="NCBI Taxonomy" id="2364126"/>
    <lineage>
        <taxon>Eukaryota</taxon>
        <taxon>Sar</taxon>
        <taxon>Alveolata</taxon>
        <taxon>Dinophyceae</taxon>
        <taxon>Prorocentrales</taxon>
        <taxon>Prorocentraceae</taxon>
        <taxon>Prorocentrum</taxon>
    </lineage>
</organism>
<evidence type="ECO:0000313" key="7">
    <source>
        <dbReference type="Proteomes" id="UP001189429"/>
    </source>
</evidence>
<dbReference type="InterPro" id="IPR004127">
    <property type="entry name" value="Prefoldin_subunit_alpha"/>
</dbReference>
<keyword evidence="7" id="KW-1185">Reference proteome</keyword>
<feature type="compositionally biased region" description="Basic and acidic residues" evidence="5">
    <location>
        <begin position="429"/>
        <end position="438"/>
    </location>
</feature>
<dbReference type="InterPro" id="IPR052255">
    <property type="entry name" value="RNA_pol_II_subunit5-mediator"/>
</dbReference>
<protein>
    <recommendedName>
        <fullName evidence="8">Pinin/SDK/MemA protein domain-containing protein</fullName>
    </recommendedName>
</protein>
<feature type="coiled-coil region" evidence="4">
    <location>
        <begin position="14"/>
        <end position="41"/>
    </location>
</feature>
<name>A0ABN9TVU6_9DINO</name>
<dbReference type="Proteomes" id="UP001189429">
    <property type="component" value="Unassembled WGS sequence"/>
</dbReference>
<feature type="compositionally biased region" description="Low complexity" evidence="5">
    <location>
        <begin position="409"/>
        <end position="424"/>
    </location>
</feature>
<dbReference type="SUPFAM" id="SSF46579">
    <property type="entry name" value="Prefoldin"/>
    <property type="match status" value="1"/>
</dbReference>
<dbReference type="Pfam" id="PF02996">
    <property type="entry name" value="Prefoldin"/>
    <property type="match status" value="1"/>
</dbReference>
<feature type="compositionally biased region" description="Basic and acidic residues" evidence="5">
    <location>
        <begin position="142"/>
        <end position="183"/>
    </location>
</feature>
<reference evidence="6" key="1">
    <citation type="submission" date="2023-10" db="EMBL/GenBank/DDBJ databases">
        <authorList>
            <person name="Chen Y."/>
            <person name="Shah S."/>
            <person name="Dougan E. K."/>
            <person name="Thang M."/>
            <person name="Chan C."/>
        </authorList>
    </citation>
    <scope>NUCLEOTIDE SEQUENCE [LARGE SCALE GENOMIC DNA]</scope>
</reference>
<keyword evidence="2" id="KW-0539">Nucleus</keyword>
<dbReference type="EMBL" id="CAUYUJ010015126">
    <property type="protein sequence ID" value="CAK0850201.1"/>
    <property type="molecule type" value="Genomic_DNA"/>
</dbReference>
<sequence length="438" mass="46478">MRSGAASEGARHRREQFEAAVKRIDEQLAQARANEAALAERGREYDELGALLEELPEKLEHPIMVPFGPLAFFPGHIQHTSEVLTQLSSEWFVLRPAKHARGLVDRRQARLRSDQADVAKELELLRARRRVAAGAAGLPAEAEPKAESHAEEREGGGSVRIDEDGYFEIREPADGEAEADQRPEGATVSTDADGYLEIREPLGEAEQEEAAPRQRPAEAAPGAPRPSELTLAPEIARLRELERLEEEEAGGARASAPAPAPPPAAAATQQGRPDAMEELRRLERLEELEALDALDELLERSEQDAGGACQPPGLEVAAEQPTRALAARSPADIFEAMRRAEEAAAGAAAAPPPPRAAEVRFPPAAGEDLPRRGTELAAGPLPARVVEARPSLLAASEADDSGGPGGLGSPLVGGAAVGSAAAPARVSKFKADRQRARG</sequence>
<keyword evidence="4" id="KW-0175">Coiled coil</keyword>
<comment type="caution">
    <text evidence="6">The sequence shown here is derived from an EMBL/GenBank/DDBJ whole genome shotgun (WGS) entry which is preliminary data.</text>
</comment>
<dbReference type="InterPro" id="IPR009053">
    <property type="entry name" value="Prefoldin"/>
</dbReference>
<comment type="similarity">
    <text evidence="3">Belongs to the RNA polymerase II subunit 5-mediating protein family.</text>
</comment>
<evidence type="ECO:0008006" key="8">
    <source>
        <dbReference type="Google" id="ProtNLM"/>
    </source>
</evidence>
<dbReference type="PANTHER" id="PTHR15111">
    <property type="entry name" value="RNA POLYMERASE II SUBUNIT 5-MEDIATING PROTEIN NNX3"/>
    <property type="match status" value="1"/>
</dbReference>
<feature type="region of interest" description="Disordered" evidence="5">
    <location>
        <begin position="135"/>
        <end position="280"/>
    </location>
</feature>
<evidence type="ECO:0000256" key="5">
    <source>
        <dbReference type="SAM" id="MobiDB-lite"/>
    </source>
</evidence>
<proteinExistence type="inferred from homology"/>